<name>A0ABU2S9J2_9ACTN</name>
<feature type="transmembrane region" description="Helical" evidence="2">
    <location>
        <begin position="204"/>
        <end position="224"/>
    </location>
</feature>
<organism evidence="4 5">
    <name type="scientific">Streptomyces johnsoniae</name>
    <dbReference type="NCBI Taxonomy" id="3075532"/>
    <lineage>
        <taxon>Bacteria</taxon>
        <taxon>Bacillati</taxon>
        <taxon>Actinomycetota</taxon>
        <taxon>Actinomycetes</taxon>
        <taxon>Kitasatosporales</taxon>
        <taxon>Streptomycetaceae</taxon>
        <taxon>Streptomyces</taxon>
    </lineage>
</organism>
<dbReference type="RefSeq" id="WP_311619765.1">
    <property type="nucleotide sequence ID" value="NZ_JAVREV010000014.1"/>
</dbReference>
<keyword evidence="1" id="KW-0732">Signal</keyword>
<evidence type="ECO:0000256" key="2">
    <source>
        <dbReference type="SAM" id="Phobius"/>
    </source>
</evidence>
<feature type="domain" description="PBP" evidence="3">
    <location>
        <begin position="233"/>
        <end position="488"/>
    </location>
</feature>
<keyword evidence="5" id="KW-1185">Reference proteome</keyword>
<dbReference type="InterPro" id="IPR024370">
    <property type="entry name" value="PBP_domain"/>
</dbReference>
<evidence type="ECO:0000256" key="1">
    <source>
        <dbReference type="ARBA" id="ARBA00022729"/>
    </source>
</evidence>
<evidence type="ECO:0000313" key="5">
    <source>
        <dbReference type="Proteomes" id="UP001183615"/>
    </source>
</evidence>
<dbReference type="Pfam" id="PF12849">
    <property type="entry name" value="PBP_like_2"/>
    <property type="match status" value="1"/>
</dbReference>
<dbReference type="InterPro" id="IPR050811">
    <property type="entry name" value="Phosphate_ABC_transporter"/>
</dbReference>
<accession>A0ABU2S9J2</accession>
<dbReference type="PANTHER" id="PTHR30570:SF1">
    <property type="entry name" value="PHOSPHATE-BINDING PROTEIN PSTS"/>
    <property type="match status" value="1"/>
</dbReference>
<dbReference type="SUPFAM" id="SSF53850">
    <property type="entry name" value="Periplasmic binding protein-like II"/>
    <property type="match status" value="1"/>
</dbReference>
<dbReference type="Proteomes" id="UP001183615">
    <property type="component" value="Unassembled WGS sequence"/>
</dbReference>
<sequence>MVDFIRWDVALAVLGVVVPIIAALYEFLVVGRKRLGYRVQMDTTATDEVHSAYAGALAQLRQGNGRTLVDPSFVLLRIENVGATHIDESDYAVLDDDKVGIRVSFPGRRVAGMVVTELSDEFLRPSFEGGSGLHVRDGVIQLPKVPMNRAAHYKVLAALERDAGETREPGAEFKPPKVVGGIKGGVGSGRIRETRSRTGTSRQAVALVCFLVVVILAQLVTSLADDDTAAPLDCATGRLTVTGSTAFAPVLREAAASYGDTCPGARVTIATEGSAAGLDELDEAGREHPDGRPAMVAFSDGPKGGDHPALLPRPIAFSLFTLVINEEAGVQDLTADQIRDLYLGNVANWSELRGNDLPVRLVARHADSGTRRAFQQRVLGGTREPATTSDNCRDLDPGAASDVIRCEQDSTDAVLDAVAEISGAVGYAEVGAATGRGDVLPLRIDGQAATLEGADHGAYPFWETELAYTYGEPAADSLAASFLRYLTNEVGKDIVRSHGHRPCAELENPVLCRPE</sequence>
<protein>
    <submittedName>
        <fullName evidence="4">Substrate-binding domain-containing protein</fullName>
    </submittedName>
</protein>
<dbReference type="EMBL" id="JAVREV010000014">
    <property type="protein sequence ID" value="MDT0445582.1"/>
    <property type="molecule type" value="Genomic_DNA"/>
</dbReference>
<evidence type="ECO:0000259" key="3">
    <source>
        <dbReference type="Pfam" id="PF12849"/>
    </source>
</evidence>
<feature type="transmembrane region" description="Helical" evidence="2">
    <location>
        <begin position="12"/>
        <end position="31"/>
    </location>
</feature>
<dbReference type="Gene3D" id="3.40.190.10">
    <property type="entry name" value="Periplasmic binding protein-like II"/>
    <property type="match status" value="2"/>
</dbReference>
<keyword evidence="2" id="KW-1133">Transmembrane helix</keyword>
<gene>
    <name evidence="4" type="ORF">RM779_23730</name>
</gene>
<dbReference type="PANTHER" id="PTHR30570">
    <property type="entry name" value="PERIPLASMIC PHOSPHATE BINDING COMPONENT OF PHOSPHATE ABC TRANSPORTER"/>
    <property type="match status" value="1"/>
</dbReference>
<comment type="caution">
    <text evidence="4">The sequence shown here is derived from an EMBL/GenBank/DDBJ whole genome shotgun (WGS) entry which is preliminary data.</text>
</comment>
<keyword evidence="2" id="KW-0472">Membrane</keyword>
<keyword evidence="2" id="KW-0812">Transmembrane</keyword>
<reference evidence="5" key="1">
    <citation type="submission" date="2023-07" db="EMBL/GenBank/DDBJ databases">
        <title>30 novel species of actinomycetes from the DSMZ collection.</title>
        <authorList>
            <person name="Nouioui I."/>
        </authorList>
    </citation>
    <scope>NUCLEOTIDE SEQUENCE [LARGE SCALE GENOMIC DNA]</scope>
    <source>
        <strain evidence="5">DSM 41886</strain>
    </source>
</reference>
<evidence type="ECO:0000313" key="4">
    <source>
        <dbReference type="EMBL" id="MDT0445582.1"/>
    </source>
</evidence>
<proteinExistence type="predicted"/>